<dbReference type="NCBIfam" id="NF006133">
    <property type="entry name" value="PRK08278.1"/>
    <property type="match status" value="1"/>
</dbReference>
<dbReference type="Gene3D" id="3.40.50.720">
    <property type="entry name" value="NAD(P)-binding Rossmann-like Domain"/>
    <property type="match status" value="1"/>
</dbReference>
<dbReference type="PANTHER" id="PTHR42808">
    <property type="entry name" value="HYDROXYSTEROID DEHYDROGENASE-LIKE PROTEIN 2"/>
    <property type="match status" value="1"/>
</dbReference>
<dbReference type="InterPro" id="IPR036291">
    <property type="entry name" value="NAD(P)-bd_dom_sf"/>
</dbReference>
<comment type="caution">
    <text evidence="10">The sequence shown here is derived from an EMBL/GenBank/DDBJ whole genome shotgun (WGS) entry which is preliminary data.</text>
</comment>
<feature type="domain" description="SCP2" evidence="9">
    <location>
        <begin position="325"/>
        <end position="413"/>
    </location>
</feature>
<evidence type="ECO:0000256" key="8">
    <source>
        <dbReference type="ARBA" id="ARBA00040243"/>
    </source>
</evidence>
<evidence type="ECO:0000256" key="6">
    <source>
        <dbReference type="ARBA" id="ARBA00023128"/>
    </source>
</evidence>
<dbReference type="GO" id="GO:0016491">
    <property type="term" value="F:oxidoreductase activity"/>
    <property type="evidence" value="ECO:0007669"/>
    <property type="project" value="UniProtKB-KW"/>
</dbReference>
<dbReference type="GO" id="GO:0005777">
    <property type="term" value="C:peroxisome"/>
    <property type="evidence" value="ECO:0007669"/>
    <property type="project" value="UniProtKB-SubCell"/>
</dbReference>
<accession>A0AA88I4Q0</accession>
<keyword evidence="6" id="KW-0496">Mitochondrion</keyword>
<evidence type="ECO:0000256" key="3">
    <source>
        <dbReference type="ARBA" id="ARBA00006484"/>
    </source>
</evidence>
<dbReference type="Gene3D" id="3.30.1050.10">
    <property type="entry name" value="SCP2 sterol-binding domain"/>
    <property type="match status" value="1"/>
</dbReference>
<name>A0AA88I4Q0_ARTSF</name>
<dbReference type="Pfam" id="PF00106">
    <property type="entry name" value="adh_short"/>
    <property type="match status" value="1"/>
</dbReference>
<dbReference type="InterPro" id="IPR003033">
    <property type="entry name" value="SCP2_sterol-bd_dom"/>
</dbReference>
<dbReference type="PANTHER" id="PTHR42808:SF3">
    <property type="entry name" value="HYDROXYSTEROID DEHYDROGENASE-LIKE PROTEIN 2"/>
    <property type="match status" value="1"/>
</dbReference>
<dbReference type="FunFam" id="3.40.50.720:FF:000301">
    <property type="entry name" value="Hydroxysteroid dehydrogenase like 2"/>
    <property type="match status" value="1"/>
</dbReference>
<dbReference type="AlphaFoldDB" id="A0AA88I4Q0"/>
<keyword evidence="11" id="KW-1185">Reference proteome</keyword>
<dbReference type="InterPro" id="IPR051935">
    <property type="entry name" value="HSDL2"/>
</dbReference>
<dbReference type="Pfam" id="PF02036">
    <property type="entry name" value="SCP2"/>
    <property type="match status" value="1"/>
</dbReference>
<evidence type="ECO:0000256" key="2">
    <source>
        <dbReference type="ARBA" id="ARBA00004275"/>
    </source>
</evidence>
<keyword evidence="5" id="KW-0560">Oxidoreductase</keyword>
<dbReference type="GO" id="GO:0005739">
    <property type="term" value="C:mitochondrion"/>
    <property type="evidence" value="ECO:0007669"/>
    <property type="project" value="UniProtKB-SubCell"/>
</dbReference>
<comment type="similarity">
    <text evidence="3">Belongs to the short-chain dehydrogenases/reductases (SDR) family.</text>
</comment>
<dbReference type="EMBL" id="JAVRJZ010000005">
    <property type="protein sequence ID" value="KAK2722753.1"/>
    <property type="molecule type" value="Genomic_DNA"/>
</dbReference>
<reference evidence="10" key="1">
    <citation type="submission" date="2023-07" db="EMBL/GenBank/DDBJ databases">
        <title>Chromosome-level genome assembly of Artemia franciscana.</title>
        <authorList>
            <person name="Jo E."/>
        </authorList>
    </citation>
    <scope>NUCLEOTIDE SEQUENCE</scope>
    <source>
        <tissue evidence="10">Whole body</tissue>
    </source>
</reference>
<dbReference type="PRINTS" id="PR00081">
    <property type="entry name" value="GDHRDH"/>
</dbReference>
<dbReference type="SUPFAM" id="SSF55718">
    <property type="entry name" value="SCP-like"/>
    <property type="match status" value="1"/>
</dbReference>
<evidence type="ECO:0000259" key="9">
    <source>
        <dbReference type="Pfam" id="PF02036"/>
    </source>
</evidence>
<keyword evidence="7" id="KW-0576">Peroxisome</keyword>
<evidence type="ECO:0000313" key="11">
    <source>
        <dbReference type="Proteomes" id="UP001187531"/>
    </source>
</evidence>
<comment type="subcellular location">
    <subcellularLocation>
        <location evidence="1">Mitochondrion</location>
    </subcellularLocation>
    <subcellularLocation>
        <location evidence="2">Peroxisome</location>
    </subcellularLocation>
</comment>
<evidence type="ECO:0000256" key="5">
    <source>
        <dbReference type="ARBA" id="ARBA00023002"/>
    </source>
</evidence>
<dbReference type="InterPro" id="IPR036527">
    <property type="entry name" value="SCP2_sterol-bd_dom_sf"/>
</dbReference>
<evidence type="ECO:0000256" key="7">
    <source>
        <dbReference type="ARBA" id="ARBA00023140"/>
    </source>
</evidence>
<keyword evidence="4" id="KW-0521">NADP</keyword>
<sequence length="420" mass="45820">MINTGKLAGKTIFITGASRGIGKAIALKAAKDGANIIIAAKTADPHPKLPGTIYTAAKEIEEAGGHCLPCIVDVRDEGQVRTAVELAVQKFGGIDILVNNASAISLTGTLETSMKKYDLMNNVNARGTYLVSQCCIPYLKSAENPHILNISPPLNLNPVWFENHVAYTMAKYGMSMCVLGMSNEFKKDKIAVNAIWPKTAIITAAMEMLGGGKEVAASCRKPEIMSDAAYVIITRDSKNYTGNFAIDEEVLKEVGVTDFDQYAVQPGHSLLPDFFLDEISPKKIAKHLEQFGNTPRFSPDGKVNQEPQELGKVGRVFETVEAMLNEEIVQQMKAVYSFNLKGEEESEWYLDLKNNTGSVGKGVPESPDVTFTMDSKDFITMFQGKLKPTAAFMSGKLRLKGDMGKAMKLEKILSKFSAKL</sequence>
<dbReference type="InterPro" id="IPR002347">
    <property type="entry name" value="SDR_fam"/>
</dbReference>
<organism evidence="10 11">
    <name type="scientific">Artemia franciscana</name>
    <name type="common">Brine shrimp</name>
    <name type="synonym">Artemia sanfranciscana</name>
    <dbReference type="NCBI Taxonomy" id="6661"/>
    <lineage>
        <taxon>Eukaryota</taxon>
        <taxon>Metazoa</taxon>
        <taxon>Ecdysozoa</taxon>
        <taxon>Arthropoda</taxon>
        <taxon>Crustacea</taxon>
        <taxon>Branchiopoda</taxon>
        <taxon>Anostraca</taxon>
        <taxon>Artemiidae</taxon>
        <taxon>Artemia</taxon>
    </lineage>
</organism>
<dbReference type="SUPFAM" id="SSF51735">
    <property type="entry name" value="NAD(P)-binding Rossmann-fold domains"/>
    <property type="match status" value="1"/>
</dbReference>
<dbReference type="CDD" id="cd09762">
    <property type="entry name" value="HSDL2_SDR_c"/>
    <property type="match status" value="1"/>
</dbReference>
<evidence type="ECO:0000313" key="10">
    <source>
        <dbReference type="EMBL" id="KAK2722753.1"/>
    </source>
</evidence>
<proteinExistence type="inferred from homology"/>
<evidence type="ECO:0000256" key="4">
    <source>
        <dbReference type="ARBA" id="ARBA00022857"/>
    </source>
</evidence>
<dbReference type="Proteomes" id="UP001187531">
    <property type="component" value="Unassembled WGS sequence"/>
</dbReference>
<evidence type="ECO:0000256" key="1">
    <source>
        <dbReference type="ARBA" id="ARBA00004173"/>
    </source>
</evidence>
<protein>
    <recommendedName>
        <fullName evidence="8">Hydroxysteroid dehydrogenase-like protein 2</fullName>
    </recommendedName>
</protein>
<gene>
    <name evidence="10" type="ORF">QYM36_003070</name>
</gene>